<evidence type="ECO:0000256" key="4">
    <source>
        <dbReference type="ARBA" id="ARBA00022833"/>
    </source>
</evidence>
<dbReference type="Proteomes" id="UP000002383">
    <property type="component" value="Chromosome"/>
</dbReference>
<evidence type="ECO:0000313" key="9">
    <source>
        <dbReference type="EMBL" id="ACL74057.1"/>
    </source>
</evidence>
<protein>
    <submittedName>
        <fullName evidence="9">M16 family peptidase</fullName>
    </submittedName>
</protein>
<dbReference type="HOGENOM" id="CLU_009902_1_0_6"/>
<feature type="signal peptide" evidence="6">
    <location>
        <begin position="1"/>
        <end position="25"/>
    </location>
</feature>
<evidence type="ECO:0000259" key="8">
    <source>
        <dbReference type="Pfam" id="PF05193"/>
    </source>
</evidence>
<evidence type="ECO:0000256" key="1">
    <source>
        <dbReference type="ARBA" id="ARBA00007261"/>
    </source>
</evidence>
<dbReference type="Pfam" id="PF00675">
    <property type="entry name" value="Peptidase_M16"/>
    <property type="match status" value="1"/>
</dbReference>
<dbReference type="KEGG" id="tgr:Tgr7_2987"/>
<dbReference type="OrthoDB" id="9811314at2"/>
<sequence length="466" mass="52051" precursor="true">MKYSQLCHLVLLTLLLALAPLAAHANVPANASAQGVHEFTLSNGMKILVKPDNRAPVVVSQVWYGVGSAHEHGGITGISHALEHMMFKGTARYPAGEFSRIIAEQGGRENAFTSRDYTAYYQLLAAGRLEIALKLEADRMRNLTLPEEEFVQEMRVVKEERRLRTEDNPNALLFEQVNATAWLNSPYGIPVIGWMTDIEHYTIADMRDWYDRWYAPNNATLVVVGDVDPHAVYRMARRYFGPIKARELPEIKPRTETRQLGERRIIVRAPARVPAVLMGYKVPVLPTAEEDWEPYALLVAAGILDGGESARLARTLVREQELAAGAGAGYSPFNRLDTLFMLSASPSQGTSLADLEAALTESLERLKREPVSEAELERVKAQVVAREVYRLDSVEGQAMQIGMLEKVGLGWRTLDEIAERVRAVTAEQVQAVAQKYFDVDRRTVGWLEPLPIDPDNPPSTFEGHLR</sequence>
<dbReference type="GO" id="GO:0008237">
    <property type="term" value="F:metallopeptidase activity"/>
    <property type="evidence" value="ECO:0007669"/>
    <property type="project" value="UniProtKB-KW"/>
</dbReference>
<evidence type="ECO:0000256" key="3">
    <source>
        <dbReference type="ARBA" id="ARBA00022801"/>
    </source>
</evidence>
<dbReference type="Pfam" id="PF05193">
    <property type="entry name" value="Peptidase_M16_C"/>
    <property type="match status" value="1"/>
</dbReference>
<accession>B8GPD7</accession>
<dbReference type="GO" id="GO:0006508">
    <property type="term" value="P:proteolysis"/>
    <property type="evidence" value="ECO:0007669"/>
    <property type="project" value="UniProtKB-KW"/>
</dbReference>
<dbReference type="SUPFAM" id="SSF63411">
    <property type="entry name" value="LuxS/MPP-like metallohydrolase"/>
    <property type="match status" value="2"/>
</dbReference>
<keyword evidence="5" id="KW-0482">Metalloprotease</keyword>
<name>B8GPD7_THISH</name>
<keyword evidence="3" id="KW-0378">Hydrolase</keyword>
<keyword evidence="10" id="KW-1185">Reference proteome</keyword>
<feature type="domain" description="Peptidase M16 N-terminal" evidence="7">
    <location>
        <begin position="49"/>
        <end position="192"/>
    </location>
</feature>
<dbReference type="InterPro" id="IPR007863">
    <property type="entry name" value="Peptidase_M16_C"/>
</dbReference>
<evidence type="ECO:0000256" key="5">
    <source>
        <dbReference type="ARBA" id="ARBA00023049"/>
    </source>
</evidence>
<dbReference type="STRING" id="396588.Tgr7_2987"/>
<dbReference type="Gene3D" id="3.30.830.10">
    <property type="entry name" value="Metalloenzyme, LuxS/M16 peptidase-like"/>
    <property type="match status" value="2"/>
</dbReference>
<reference evidence="9 10" key="1">
    <citation type="journal article" date="2011" name="Stand. Genomic Sci.">
        <title>Complete genome sequence of 'Thioalkalivibrio sulfidophilus' HL-EbGr7.</title>
        <authorList>
            <person name="Muyzer G."/>
            <person name="Sorokin D.Y."/>
            <person name="Mavromatis K."/>
            <person name="Lapidus A."/>
            <person name="Clum A."/>
            <person name="Ivanova N."/>
            <person name="Pati A."/>
            <person name="d'Haeseleer P."/>
            <person name="Woyke T."/>
            <person name="Kyrpides N.C."/>
        </authorList>
    </citation>
    <scope>NUCLEOTIDE SEQUENCE [LARGE SCALE GENOMIC DNA]</scope>
    <source>
        <strain evidence="9 10">HL-EbGR7</strain>
    </source>
</reference>
<keyword evidence="6" id="KW-0732">Signal</keyword>
<dbReference type="GO" id="GO:0046872">
    <property type="term" value="F:metal ion binding"/>
    <property type="evidence" value="ECO:0007669"/>
    <property type="project" value="InterPro"/>
</dbReference>
<feature type="chain" id="PRO_5002870408" evidence="6">
    <location>
        <begin position="26"/>
        <end position="466"/>
    </location>
</feature>
<dbReference type="EMBL" id="CP001339">
    <property type="protein sequence ID" value="ACL74057.1"/>
    <property type="molecule type" value="Genomic_DNA"/>
</dbReference>
<dbReference type="MEROPS" id="M16.019"/>
<keyword evidence="4" id="KW-0862">Zinc</keyword>
<gene>
    <name evidence="9" type="ordered locus">Tgr7_2987</name>
</gene>
<dbReference type="RefSeq" id="WP_012639520.1">
    <property type="nucleotide sequence ID" value="NC_011901.1"/>
</dbReference>
<feature type="domain" description="Peptidase M16 C-terminal" evidence="8">
    <location>
        <begin position="202"/>
        <end position="382"/>
    </location>
</feature>
<dbReference type="AlphaFoldDB" id="B8GPD7"/>
<organism evidence="9 10">
    <name type="scientific">Thioalkalivibrio sulfidiphilus (strain HL-EbGR7)</name>
    <dbReference type="NCBI Taxonomy" id="396588"/>
    <lineage>
        <taxon>Bacteria</taxon>
        <taxon>Pseudomonadati</taxon>
        <taxon>Pseudomonadota</taxon>
        <taxon>Gammaproteobacteria</taxon>
        <taxon>Chromatiales</taxon>
        <taxon>Ectothiorhodospiraceae</taxon>
        <taxon>Thioalkalivibrio</taxon>
    </lineage>
</organism>
<comment type="similarity">
    <text evidence="1">Belongs to the peptidase M16 family.</text>
</comment>
<keyword evidence="2" id="KW-0645">Protease</keyword>
<dbReference type="InterPro" id="IPR011249">
    <property type="entry name" value="Metalloenz_LuxS/M16"/>
</dbReference>
<dbReference type="eggNOG" id="COG0612">
    <property type="taxonomic scope" value="Bacteria"/>
</dbReference>
<dbReference type="PANTHER" id="PTHR43690:SF17">
    <property type="entry name" value="PROTEIN YHJJ"/>
    <property type="match status" value="1"/>
</dbReference>
<dbReference type="InterPro" id="IPR011765">
    <property type="entry name" value="Pept_M16_N"/>
</dbReference>
<evidence type="ECO:0000313" key="10">
    <source>
        <dbReference type="Proteomes" id="UP000002383"/>
    </source>
</evidence>
<evidence type="ECO:0000259" key="7">
    <source>
        <dbReference type="Pfam" id="PF00675"/>
    </source>
</evidence>
<evidence type="ECO:0000256" key="6">
    <source>
        <dbReference type="SAM" id="SignalP"/>
    </source>
</evidence>
<proteinExistence type="inferred from homology"/>
<evidence type="ECO:0000256" key="2">
    <source>
        <dbReference type="ARBA" id="ARBA00022670"/>
    </source>
</evidence>
<dbReference type="InterPro" id="IPR050626">
    <property type="entry name" value="Peptidase_M16"/>
</dbReference>
<dbReference type="PANTHER" id="PTHR43690">
    <property type="entry name" value="NARDILYSIN"/>
    <property type="match status" value="1"/>
</dbReference>